<evidence type="ECO:0000313" key="1">
    <source>
        <dbReference type="EMBL" id="KIL61816.1"/>
    </source>
</evidence>
<protein>
    <submittedName>
        <fullName evidence="1">Uncharacterized protein</fullName>
    </submittedName>
</protein>
<organism evidence="1 2">
    <name type="scientific">Amanita muscaria (strain Koide BX008)</name>
    <dbReference type="NCBI Taxonomy" id="946122"/>
    <lineage>
        <taxon>Eukaryota</taxon>
        <taxon>Fungi</taxon>
        <taxon>Dikarya</taxon>
        <taxon>Basidiomycota</taxon>
        <taxon>Agaricomycotina</taxon>
        <taxon>Agaricomycetes</taxon>
        <taxon>Agaricomycetidae</taxon>
        <taxon>Agaricales</taxon>
        <taxon>Pluteineae</taxon>
        <taxon>Amanitaceae</taxon>
        <taxon>Amanita</taxon>
    </lineage>
</organism>
<proteinExistence type="predicted"/>
<accession>A0A0C2WY98</accession>
<sequence length="80" mass="9177">GDVLTRLSTSRKYQPYHISVTGWAFSAVNVTSSRLVNQHHIPRHPPHLFIYPGCQRMKLKQCCNASYENKKVRVSSSYSL</sequence>
<dbReference type="HOGENOM" id="CLU_2596428_0_0_1"/>
<keyword evidence="2" id="KW-1185">Reference proteome</keyword>
<evidence type="ECO:0000313" key="2">
    <source>
        <dbReference type="Proteomes" id="UP000054549"/>
    </source>
</evidence>
<dbReference type="AlphaFoldDB" id="A0A0C2WY98"/>
<name>A0A0C2WY98_AMAMK</name>
<dbReference type="InParanoid" id="A0A0C2WY98"/>
<dbReference type="EMBL" id="KN818279">
    <property type="protein sequence ID" value="KIL61816.1"/>
    <property type="molecule type" value="Genomic_DNA"/>
</dbReference>
<gene>
    <name evidence="1" type="ORF">M378DRAFT_166458</name>
</gene>
<dbReference type="Proteomes" id="UP000054549">
    <property type="component" value="Unassembled WGS sequence"/>
</dbReference>
<reference evidence="1 2" key="1">
    <citation type="submission" date="2014-04" db="EMBL/GenBank/DDBJ databases">
        <title>Evolutionary Origins and Diversification of the Mycorrhizal Mutualists.</title>
        <authorList>
            <consortium name="DOE Joint Genome Institute"/>
            <consortium name="Mycorrhizal Genomics Consortium"/>
            <person name="Kohler A."/>
            <person name="Kuo A."/>
            <person name="Nagy L.G."/>
            <person name="Floudas D."/>
            <person name="Copeland A."/>
            <person name="Barry K.W."/>
            <person name="Cichocki N."/>
            <person name="Veneault-Fourrey C."/>
            <person name="LaButti K."/>
            <person name="Lindquist E.A."/>
            <person name="Lipzen A."/>
            <person name="Lundell T."/>
            <person name="Morin E."/>
            <person name="Murat C."/>
            <person name="Riley R."/>
            <person name="Ohm R."/>
            <person name="Sun H."/>
            <person name="Tunlid A."/>
            <person name="Henrissat B."/>
            <person name="Grigoriev I.V."/>
            <person name="Hibbett D.S."/>
            <person name="Martin F."/>
        </authorList>
    </citation>
    <scope>NUCLEOTIDE SEQUENCE [LARGE SCALE GENOMIC DNA]</scope>
    <source>
        <strain evidence="1 2">Koide BX008</strain>
    </source>
</reference>
<feature type="non-terminal residue" evidence="1">
    <location>
        <position position="1"/>
    </location>
</feature>